<evidence type="ECO:0000313" key="2">
    <source>
        <dbReference type="Proteomes" id="UP001634747"/>
    </source>
</evidence>
<protein>
    <submittedName>
        <fullName evidence="1">Uncharacterized protein</fullName>
    </submittedName>
</protein>
<gene>
    <name evidence="1" type="ORF">ACK2TP_10100</name>
</gene>
<organism evidence="1 2">
    <name type="scientific">Terriglobus aquaticus</name>
    <dbReference type="NCBI Taxonomy" id="940139"/>
    <lineage>
        <taxon>Bacteria</taxon>
        <taxon>Pseudomonadati</taxon>
        <taxon>Acidobacteriota</taxon>
        <taxon>Terriglobia</taxon>
        <taxon>Terriglobales</taxon>
        <taxon>Acidobacteriaceae</taxon>
        <taxon>Terriglobus</taxon>
    </lineage>
</organism>
<dbReference type="EMBL" id="JBJYXY010000001">
    <property type="protein sequence ID" value="MFN2976115.1"/>
    <property type="molecule type" value="Genomic_DNA"/>
</dbReference>
<accession>A0ABW9KK00</accession>
<dbReference type="RefSeq" id="WP_263412394.1">
    <property type="nucleotide sequence ID" value="NZ_BAABBH010000001.1"/>
</dbReference>
<keyword evidence="2" id="KW-1185">Reference proteome</keyword>
<name>A0ABW9KK00_9BACT</name>
<reference evidence="1 2" key="1">
    <citation type="submission" date="2024-12" db="EMBL/GenBank/DDBJ databases">
        <authorList>
            <person name="Lee Y."/>
        </authorList>
    </citation>
    <scope>NUCLEOTIDE SEQUENCE [LARGE SCALE GENOMIC DNA]</scope>
    <source>
        <strain evidence="1 2">03SUJ4</strain>
    </source>
</reference>
<comment type="caution">
    <text evidence="1">The sequence shown here is derived from an EMBL/GenBank/DDBJ whole genome shotgun (WGS) entry which is preliminary data.</text>
</comment>
<proteinExistence type="predicted"/>
<sequence length="73" mass="8985">MFAPLRFLWHATRGYRFTPWRSPYLRWRLETYSGLHAETMTLSEMAGVVWRDKGQFLRFLRWTGQMERESNRD</sequence>
<evidence type="ECO:0000313" key="1">
    <source>
        <dbReference type="EMBL" id="MFN2976115.1"/>
    </source>
</evidence>
<dbReference type="Proteomes" id="UP001634747">
    <property type="component" value="Unassembled WGS sequence"/>
</dbReference>